<feature type="domain" description="TGF-beta family profile" evidence="5">
    <location>
        <begin position="232"/>
        <end position="353"/>
    </location>
</feature>
<keyword evidence="3" id="KW-0964">Secreted</keyword>
<dbReference type="PANTHER" id="PTHR11848">
    <property type="entry name" value="TGF-BETA FAMILY"/>
    <property type="match status" value="1"/>
</dbReference>
<comment type="subcellular location">
    <subcellularLocation>
        <location evidence="1">Secreted</location>
    </subcellularLocation>
</comment>
<comment type="similarity">
    <text evidence="2 4">Belongs to the TGF-beta family.</text>
</comment>
<evidence type="ECO:0000259" key="5">
    <source>
        <dbReference type="PROSITE" id="PS51362"/>
    </source>
</evidence>
<dbReference type="GO" id="GO:0005615">
    <property type="term" value="C:extracellular space"/>
    <property type="evidence" value="ECO:0007669"/>
    <property type="project" value="TreeGrafter"/>
</dbReference>
<dbReference type="PROSITE" id="PS51362">
    <property type="entry name" value="TGF_BETA_2"/>
    <property type="match status" value="1"/>
</dbReference>
<protein>
    <submittedName>
        <fullName evidence="6">Inhibin-1</fullName>
    </submittedName>
</protein>
<sequence>MFVSELESLFIMKRNTILLVIIFQVFQIETNPNNKYALDLMKRENALKKFEEQLLSSLHFKRIPLSKIGKSPKKIWLQLPFEVRKRMESVKLNHEKSLLETKELYVPVNILKNCHSNMTTDRFVCIEFHLGYHKPISAAMIYLNLPNLLSNLSQYEIRMKSSQSNATVTFIQQEANLFSANIISILNTSSDVFSSNVQQYEIVCRRECDDRPFDNIKMFLEVVLNHKPSLMRNRRSTNQQKSCTSKGVFCCKRNFKFRPVDLGWNWIVYPEEIVLNYCSGECNQYISSNNYGKMISFIRRTKPHLSPLQVKSMRSCCAPEDYNGLELIYMPIRSNTFQKMYLPNILINNCSCI</sequence>
<dbReference type="GO" id="GO:0005125">
    <property type="term" value="F:cytokine activity"/>
    <property type="evidence" value="ECO:0007669"/>
    <property type="project" value="TreeGrafter"/>
</dbReference>
<dbReference type="InterPro" id="IPR001839">
    <property type="entry name" value="TGF-b_C"/>
</dbReference>
<dbReference type="InterPro" id="IPR029034">
    <property type="entry name" value="Cystine-knot_cytokine"/>
</dbReference>
<evidence type="ECO:0000313" key="6">
    <source>
        <dbReference type="EMBL" id="AFJ24722.1"/>
    </source>
</evidence>
<evidence type="ECO:0000256" key="4">
    <source>
        <dbReference type="RuleBase" id="RU000354"/>
    </source>
</evidence>
<evidence type="ECO:0000256" key="2">
    <source>
        <dbReference type="ARBA" id="ARBA00006656"/>
    </source>
</evidence>
<dbReference type="SUPFAM" id="SSF57501">
    <property type="entry name" value="Cystine-knot cytokines"/>
    <property type="match status" value="1"/>
</dbReference>
<organism evidence="6">
    <name type="scientific">Schmidtea mediterranea</name>
    <name type="common">Freshwater planarian flatworm</name>
    <dbReference type="NCBI Taxonomy" id="79327"/>
    <lineage>
        <taxon>Eukaryota</taxon>
        <taxon>Metazoa</taxon>
        <taxon>Spiralia</taxon>
        <taxon>Lophotrochozoa</taxon>
        <taxon>Platyhelminthes</taxon>
        <taxon>Rhabditophora</taxon>
        <taxon>Seriata</taxon>
        <taxon>Tricladida</taxon>
        <taxon>Continenticola</taxon>
        <taxon>Geoplanoidea</taxon>
        <taxon>Dugesiidae</taxon>
        <taxon>Schmidtea</taxon>
    </lineage>
</organism>
<proteinExistence type="evidence at transcript level"/>
<name>I1ZI68_SCHMD</name>
<dbReference type="AlphaFoldDB" id="I1ZI68"/>
<accession>I1ZI68</accession>
<dbReference type="Pfam" id="PF00019">
    <property type="entry name" value="TGF_beta"/>
    <property type="match status" value="1"/>
</dbReference>
<dbReference type="Gene3D" id="2.10.90.10">
    <property type="entry name" value="Cystine-knot cytokines"/>
    <property type="match status" value="1"/>
</dbReference>
<dbReference type="CDD" id="cd08698">
    <property type="entry name" value="TGF_beta_SF"/>
    <property type="match status" value="1"/>
</dbReference>
<dbReference type="EMBL" id="JX010479">
    <property type="protein sequence ID" value="AFJ24722.1"/>
    <property type="molecule type" value="mRNA"/>
</dbReference>
<reference evidence="6" key="1">
    <citation type="journal article" date="2012" name="Genes Dev.">
        <title>A molecular wound response program associated with regeneration initiation in planarians.</title>
        <authorList>
            <person name="Wenemoser D."/>
            <person name="Lapan S.W."/>
            <person name="Wilkinson A.W."/>
            <person name="Bell G.W."/>
            <person name="Reddien P.W."/>
        </authorList>
    </citation>
    <scope>NUCLEOTIDE SEQUENCE</scope>
    <source>
        <strain evidence="6">ClW4</strain>
    </source>
</reference>
<keyword evidence="4" id="KW-0339">Growth factor</keyword>
<dbReference type="GO" id="GO:0008083">
    <property type="term" value="F:growth factor activity"/>
    <property type="evidence" value="ECO:0007669"/>
    <property type="project" value="UniProtKB-KW"/>
</dbReference>
<evidence type="ECO:0000256" key="1">
    <source>
        <dbReference type="ARBA" id="ARBA00004613"/>
    </source>
</evidence>
<dbReference type="SMART" id="SM00204">
    <property type="entry name" value="TGFB"/>
    <property type="match status" value="1"/>
</dbReference>
<dbReference type="InterPro" id="IPR015615">
    <property type="entry name" value="TGF-beta-rel"/>
</dbReference>
<dbReference type="OrthoDB" id="6516235at2759"/>
<evidence type="ECO:0000256" key="3">
    <source>
        <dbReference type="ARBA" id="ARBA00022525"/>
    </source>
</evidence>